<evidence type="ECO:0000313" key="2">
    <source>
        <dbReference type="EMBL" id="VEL15962.1"/>
    </source>
</evidence>
<proteinExistence type="predicted"/>
<feature type="compositionally biased region" description="Basic and acidic residues" evidence="1">
    <location>
        <begin position="172"/>
        <end position="186"/>
    </location>
</feature>
<feature type="region of interest" description="Disordered" evidence="1">
    <location>
        <begin position="169"/>
        <end position="216"/>
    </location>
</feature>
<comment type="caution">
    <text evidence="2">The sequence shown here is derived from an EMBL/GenBank/DDBJ whole genome shotgun (WGS) entry which is preliminary data.</text>
</comment>
<reference evidence="2" key="1">
    <citation type="submission" date="2018-11" db="EMBL/GenBank/DDBJ databases">
        <authorList>
            <consortium name="Pathogen Informatics"/>
        </authorList>
    </citation>
    <scope>NUCLEOTIDE SEQUENCE</scope>
</reference>
<dbReference type="EMBL" id="CAAALY010026592">
    <property type="protein sequence ID" value="VEL15962.1"/>
    <property type="molecule type" value="Genomic_DNA"/>
</dbReference>
<protein>
    <submittedName>
        <fullName evidence="2">Uncharacterized protein</fullName>
    </submittedName>
</protein>
<organism evidence="2 3">
    <name type="scientific">Protopolystoma xenopodis</name>
    <dbReference type="NCBI Taxonomy" id="117903"/>
    <lineage>
        <taxon>Eukaryota</taxon>
        <taxon>Metazoa</taxon>
        <taxon>Spiralia</taxon>
        <taxon>Lophotrochozoa</taxon>
        <taxon>Platyhelminthes</taxon>
        <taxon>Monogenea</taxon>
        <taxon>Polyopisthocotylea</taxon>
        <taxon>Polystomatidea</taxon>
        <taxon>Polystomatidae</taxon>
        <taxon>Protopolystoma</taxon>
    </lineage>
</organism>
<evidence type="ECO:0000313" key="3">
    <source>
        <dbReference type="Proteomes" id="UP000784294"/>
    </source>
</evidence>
<dbReference type="Proteomes" id="UP000784294">
    <property type="component" value="Unassembled WGS sequence"/>
</dbReference>
<accession>A0A448WN54</accession>
<gene>
    <name evidence="2" type="ORF">PXEA_LOCUS9402</name>
</gene>
<name>A0A448WN54_9PLAT</name>
<evidence type="ECO:0000256" key="1">
    <source>
        <dbReference type="SAM" id="MobiDB-lite"/>
    </source>
</evidence>
<sequence>MRYRLDGLNSLNYTLVSMRLCPELVPSRALNEVLLAKSPADEMTIGNGMAGGAVTMARETGLEPFGGTAKQNVHSNRTVEPTKVRLVAETTELGVRHATLAVNKRNSVSRMASFKASLQERSILRTHHHQENSSLLQTVNQPAQLNESVKKEAHFGRHNDEEWCARLMLSGEDGKQTKEREAEKRQTIRRPRVLHLVVRPIREKSPGARSNRKLGE</sequence>
<dbReference type="AlphaFoldDB" id="A0A448WN54"/>
<keyword evidence="3" id="KW-1185">Reference proteome</keyword>